<gene>
    <name evidence="2" type="ORF">MB27_42165</name>
</gene>
<organism evidence="2 3">
    <name type="scientific">Actinoplanes utahensis</name>
    <dbReference type="NCBI Taxonomy" id="1869"/>
    <lineage>
        <taxon>Bacteria</taxon>
        <taxon>Bacillati</taxon>
        <taxon>Actinomycetota</taxon>
        <taxon>Actinomycetes</taxon>
        <taxon>Micromonosporales</taxon>
        <taxon>Micromonosporaceae</taxon>
        <taxon>Actinoplanes</taxon>
    </lineage>
</organism>
<accession>A0A0A6U870</accession>
<keyword evidence="3" id="KW-1185">Reference proteome</keyword>
<dbReference type="Proteomes" id="UP000054537">
    <property type="component" value="Unassembled WGS sequence"/>
</dbReference>
<name>A0A0A6U870_ACTUT</name>
<feature type="region of interest" description="Disordered" evidence="1">
    <location>
        <begin position="1"/>
        <end position="41"/>
    </location>
</feature>
<evidence type="ECO:0000256" key="1">
    <source>
        <dbReference type="SAM" id="MobiDB-lite"/>
    </source>
</evidence>
<reference evidence="2 3" key="1">
    <citation type="submission" date="2014-10" db="EMBL/GenBank/DDBJ databases">
        <title>Draft genome sequence of Actinoplanes utahensis NRRL 12052.</title>
        <authorList>
            <person name="Velasco-Bucheli B."/>
            <person name="del Cerro C."/>
            <person name="Hormigo D."/>
            <person name="Garcia J.L."/>
            <person name="Acebal C."/>
            <person name="Arroyo M."/>
            <person name="de la Mata I."/>
        </authorList>
    </citation>
    <scope>NUCLEOTIDE SEQUENCE [LARGE SCALE GENOMIC DNA]</scope>
    <source>
        <strain evidence="2 3">NRRL 12052</strain>
    </source>
</reference>
<dbReference type="STRING" id="1869.MB27_42165"/>
<protein>
    <submittedName>
        <fullName evidence="2">Uncharacterized protein</fullName>
    </submittedName>
</protein>
<dbReference type="AlphaFoldDB" id="A0A0A6U870"/>
<evidence type="ECO:0000313" key="2">
    <source>
        <dbReference type="EMBL" id="KHD72235.1"/>
    </source>
</evidence>
<sequence>MTGRDGAGRQPSWQAGTDGLAAVGLPVGPPDPDGAAKGKRTYGPDFLTALFQDPLDPGYADAAARRAAEGPRTGVRRGTAGVSAAL</sequence>
<feature type="region of interest" description="Disordered" evidence="1">
    <location>
        <begin position="62"/>
        <end position="86"/>
    </location>
</feature>
<feature type="non-terminal residue" evidence="2">
    <location>
        <position position="86"/>
    </location>
</feature>
<comment type="caution">
    <text evidence="2">The sequence shown here is derived from an EMBL/GenBank/DDBJ whole genome shotgun (WGS) entry which is preliminary data.</text>
</comment>
<dbReference type="EMBL" id="JRTT01000139">
    <property type="protein sequence ID" value="KHD72235.1"/>
    <property type="molecule type" value="Genomic_DNA"/>
</dbReference>
<evidence type="ECO:0000313" key="3">
    <source>
        <dbReference type="Proteomes" id="UP000054537"/>
    </source>
</evidence>
<proteinExistence type="predicted"/>